<accession>A0ABR4J7W7</accession>
<dbReference type="EMBL" id="JBFXLR010000123">
    <property type="protein sequence ID" value="KAL2836137.1"/>
    <property type="molecule type" value="Genomic_DNA"/>
</dbReference>
<dbReference type="Proteomes" id="UP001610444">
    <property type="component" value="Unassembled WGS sequence"/>
</dbReference>
<comment type="caution">
    <text evidence="1">The sequence shown here is derived from an EMBL/GenBank/DDBJ whole genome shotgun (WGS) entry which is preliminary data.</text>
</comment>
<sequence>MSVIFPLTNTQYTECGRCARHYPGNSIQSPILTCKCGFWMHLRDSYPNEPDHITALALRDIARQDILGFMKPFQSTIHQDALYSKNLTRTEVERQVDQRLRNSIPRDGTRRASSIRDFRRVTLCQVQWPSSRQCLISRDAWKSVDATMGNVRQCLDVIAAGSGLAFDAVARMIGGRFGRVTPDHDVYLRPIWDIYRERRPEAAELEAKGRLLAIYARSAGRFDTAYHASVVSIRCFLWIIAVILNLEARVLVGVSKLLSQICPEPRGQADPPIIMKLISPLWVPHAIIGRFTFDLVADAKDLILPDEPLYHFAIIYRVLASSRALSLTFLKDGNLDGYHLNLTPPVYFNTSIFTSDAVISRWRNTYRQQLQKVFGESFASMSQELVGWCTPRI</sequence>
<evidence type="ECO:0000313" key="1">
    <source>
        <dbReference type="EMBL" id="KAL2836137.1"/>
    </source>
</evidence>
<keyword evidence="2" id="KW-1185">Reference proteome</keyword>
<name>A0ABR4J7W7_9EURO</name>
<proteinExistence type="predicted"/>
<evidence type="ECO:0000313" key="2">
    <source>
        <dbReference type="Proteomes" id="UP001610444"/>
    </source>
</evidence>
<gene>
    <name evidence="1" type="ORF">BJX68DRAFT_251052</name>
</gene>
<organism evidence="1 2">
    <name type="scientific">Aspergillus pseudodeflectus</name>
    <dbReference type="NCBI Taxonomy" id="176178"/>
    <lineage>
        <taxon>Eukaryota</taxon>
        <taxon>Fungi</taxon>
        <taxon>Dikarya</taxon>
        <taxon>Ascomycota</taxon>
        <taxon>Pezizomycotina</taxon>
        <taxon>Eurotiomycetes</taxon>
        <taxon>Eurotiomycetidae</taxon>
        <taxon>Eurotiales</taxon>
        <taxon>Aspergillaceae</taxon>
        <taxon>Aspergillus</taxon>
        <taxon>Aspergillus subgen. Nidulantes</taxon>
    </lineage>
</organism>
<dbReference type="GeneID" id="98157506"/>
<reference evidence="1 2" key="1">
    <citation type="submission" date="2024-07" db="EMBL/GenBank/DDBJ databases">
        <title>Section-level genome sequencing and comparative genomics of Aspergillus sections Usti and Cavernicolus.</title>
        <authorList>
            <consortium name="Lawrence Berkeley National Laboratory"/>
            <person name="Nybo J.L."/>
            <person name="Vesth T.C."/>
            <person name="Theobald S."/>
            <person name="Frisvad J.C."/>
            <person name="Larsen T.O."/>
            <person name="Kjaerboelling I."/>
            <person name="Rothschild-Mancinelli K."/>
            <person name="Lyhne E.K."/>
            <person name="Kogle M.E."/>
            <person name="Barry K."/>
            <person name="Clum A."/>
            <person name="Na H."/>
            <person name="Ledsgaard L."/>
            <person name="Lin J."/>
            <person name="Lipzen A."/>
            <person name="Kuo A."/>
            <person name="Riley R."/>
            <person name="Mondo S."/>
            <person name="LaButti K."/>
            <person name="Haridas S."/>
            <person name="Pangalinan J."/>
            <person name="Salamov A.A."/>
            <person name="Simmons B.A."/>
            <person name="Magnuson J.K."/>
            <person name="Chen J."/>
            <person name="Drula E."/>
            <person name="Henrissat B."/>
            <person name="Wiebenga A."/>
            <person name="Lubbers R.J."/>
            <person name="Gomes A.C."/>
            <person name="Macurrencykelacurrency M.R."/>
            <person name="Stajich J."/>
            <person name="Grigoriev I.V."/>
            <person name="Mortensen U.H."/>
            <person name="De vries R.P."/>
            <person name="Baker S.E."/>
            <person name="Andersen M.R."/>
        </authorList>
    </citation>
    <scope>NUCLEOTIDE SEQUENCE [LARGE SCALE GENOMIC DNA]</scope>
    <source>
        <strain evidence="1 2">CBS 756.74</strain>
    </source>
</reference>
<protein>
    <submittedName>
        <fullName evidence="1">Uncharacterized protein</fullName>
    </submittedName>
</protein>
<dbReference type="RefSeq" id="XP_070891966.1">
    <property type="nucleotide sequence ID" value="XM_071042342.1"/>
</dbReference>